<keyword evidence="3" id="KW-1185">Reference proteome</keyword>
<accession>A0A0M2KGN3</accession>
<dbReference type="Proteomes" id="UP000033924">
    <property type="component" value="Unassembled WGS sequence"/>
</dbReference>
<dbReference type="PATRIC" id="fig|65700.7.peg.3207"/>
<evidence type="ECO:0000313" key="3">
    <source>
        <dbReference type="Proteomes" id="UP000033924"/>
    </source>
</evidence>
<protein>
    <submittedName>
        <fullName evidence="2">Uncharacterized protein</fullName>
    </submittedName>
</protein>
<feature type="region of interest" description="Disordered" evidence="1">
    <location>
        <begin position="65"/>
        <end position="92"/>
    </location>
</feature>
<dbReference type="STRING" id="65700.SY86_12745"/>
<organism evidence="2 3">
    <name type="scientific">Erwinia tracheiphila</name>
    <dbReference type="NCBI Taxonomy" id="65700"/>
    <lineage>
        <taxon>Bacteria</taxon>
        <taxon>Pseudomonadati</taxon>
        <taxon>Pseudomonadota</taxon>
        <taxon>Gammaproteobacteria</taxon>
        <taxon>Enterobacterales</taxon>
        <taxon>Erwiniaceae</taxon>
        <taxon>Erwinia</taxon>
    </lineage>
</organism>
<gene>
    <name evidence="2" type="ORF">SY86_12745</name>
</gene>
<feature type="compositionally biased region" description="Polar residues" evidence="1">
    <location>
        <begin position="65"/>
        <end position="78"/>
    </location>
</feature>
<dbReference type="RefSeq" id="WP_016190997.1">
    <property type="nucleotide sequence ID" value="NZ_CP089932.1"/>
</dbReference>
<comment type="caution">
    <text evidence="2">The sequence shown here is derived from an EMBL/GenBank/DDBJ whole genome shotgun (WGS) entry which is preliminary data.</text>
</comment>
<sequence>MKNNDDDKLCDILIGEAVMELLARDEAISWGSLLGKLRAALDVGDVEVRIVEMAIKEVKAGMASRGTSGSISLDNSGTILRLSGATGSPTRH</sequence>
<evidence type="ECO:0000256" key="1">
    <source>
        <dbReference type="SAM" id="MobiDB-lite"/>
    </source>
</evidence>
<proteinExistence type="predicted"/>
<evidence type="ECO:0000313" key="2">
    <source>
        <dbReference type="EMBL" id="KKF36096.1"/>
    </source>
</evidence>
<dbReference type="EMBL" id="JXNU01000003">
    <property type="protein sequence ID" value="KKF36096.1"/>
    <property type="molecule type" value="Genomic_DNA"/>
</dbReference>
<name>A0A0M2KGN3_9GAMM</name>
<reference evidence="2 3" key="1">
    <citation type="submission" date="2015-01" db="EMBL/GenBank/DDBJ databases">
        <title>Erwinia tracheiphila.</title>
        <authorList>
            <person name="Shapiro L.R."/>
        </authorList>
    </citation>
    <scope>NUCLEOTIDE SEQUENCE [LARGE SCALE GENOMIC DNA]</scope>
    <source>
        <strain evidence="2 3">BuffGH</strain>
    </source>
</reference>
<dbReference type="AlphaFoldDB" id="A0A0M2KGN3"/>